<protein>
    <recommendedName>
        <fullName evidence="3">WG repeat-containing protein</fullName>
    </recommendedName>
</protein>
<sequence>MQIVKNIIIASILFIINFNYAQEQESWRMYYNQDSTLIGYKDHLDKIMIPPKFMGYTHAHKLDHIIAVTEPEDKGYINYYITKEKKVVGRDSLYTLDNTADCEREGFIRFRDPITDLVGLFNQKGEITIPASYSMLQPVTNNVVIGLYGASKKYKDDKHQRGCNHYSWEGGNVYLLDTKGNILVENFEYEYETNLFSLQITNQKPLDSLRKSYVGKNKKYYSVINYEEEFTQWIEKHLYIDLTLEKLKTISYPKITHWVPETKWKQTPASEFLTTNFKHIKQLLQLTKEKKVDYFITMDGLNPFMYETTEYDQYFDNCRQARRKQYPVLALYINQMFGEESDQKSLHFLRTDKGYKLIQVSIN</sequence>
<evidence type="ECO:0008006" key="3">
    <source>
        <dbReference type="Google" id="ProtNLM"/>
    </source>
</evidence>
<evidence type="ECO:0000313" key="2">
    <source>
        <dbReference type="Proteomes" id="UP001500459"/>
    </source>
</evidence>
<keyword evidence="2" id="KW-1185">Reference proteome</keyword>
<reference evidence="2" key="1">
    <citation type="journal article" date="2019" name="Int. J. Syst. Evol. Microbiol.">
        <title>The Global Catalogue of Microorganisms (GCM) 10K type strain sequencing project: providing services to taxonomists for standard genome sequencing and annotation.</title>
        <authorList>
            <consortium name="The Broad Institute Genomics Platform"/>
            <consortium name="The Broad Institute Genome Sequencing Center for Infectious Disease"/>
            <person name="Wu L."/>
            <person name="Ma J."/>
        </authorList>
    </citation>
    <scope>NUCLEOTIDE SEQUENCE [LARGE SCALE GENOMIC DNA]</scope>
    <source>
        <strain evidence="2">JCM 17106</strain>
    </source>
</reference>
<proteinExistence type="predicted"/>
<dbReference type="EMBL" id="BAABCW010000001">
    <property type="protein sequence ID" value="GAA4108850.1"/>
    <property type="molecule type" value="Genomic_DNA"/>
</dbReference>
<accession>A0ABP7XA50</accession>
<comment type="caution">
    <text evidence="1">The sequence shown here is derived from an EMBL/GenBank/DDBJ whole genome shotgun (WGS) entry which is preliminary data.</text>
</comment>
<evidence type="ECO:0000313" key="1">
    <source>
        <dbReference type="EMBL" id="GAA4108850.1"/>
    </source>
</evidence>
<organism evidence="1 2">
    <name type="scientific">Aquimarina addita</name>
    <dbReference type="NCBI Taxonomy" id="870485"/>
    <lineage>
        <taxon>Bacteria</taxon>
        <taxon>Pseudomonadati</taxon>
        <taxon>Bacteroidota</taxon>
        <taxon>Flavobacteriia</taxon>
        <taxon>Flavobacteriales</taxon>
        <taxon>Flavobacteriaceae</taxon>
        <taxon>Aquimarina</taxon>
    </lineage>
</organism>
<name>A0ABP7XA50_9FLAO</name>
<dbReference type="Proteomes" id="UP001500459">
    <property type="component" value="Unassembled WGS sequence"/>
</dbReference>
<dbReference type="RefSeq" id="WP_344924483.1">
    <property type="nucleotide sequence ID" value="NZ_BAABCW010000001.1"/>
</dbReference>
<gene>
    <name evidence="1" type="ORF">GCM10022393_05210</name>
</gene>